<dbReference type="InterPro" id="IPR037202">
    <property type="entry name" value="ESCRT_assembly_dom"/>
</dbReference>
<keyword evidence="2 5" id="KW-0813">Transport</keyword>
<keyword evidence="8" id="KW-1185">Reference proteome</keyword>
<dbReference type="SUPFAM" id="SSF140111">
    <property type="entry name" value="Endosomal sorting complex assembly domain"/>
    <property type="match status" value="1"/>
</dbReference>
<evidence type="ECO:0000256" key="1">
    <source>
        <dbReference type="ARBA" id="ARBA00004177"/>
    </source>
</evidence>
<comment type="caution">
    <text evidence="7">The sequence shown here is derived from an EMBL/GenBank/DDBJ whole genome shotgun (WGS) entry which is preliminary data.</text>
</comment>
<dbReference type="InterPro" id="IPR007143">
    <property type="entry name" value="Vps28"/>
</dbReference>
<dbReference type="Gene3D" id="1.20.120.1130">
    <property type="match status" value="1"/>
</dbReference>
<dbReference type="InterPro" id="IPR017899">
    <property type="entry name" value="VPS28_C"/>
</dbReference>
<evidence type="ECO:0000256" key="2">
    <source>
        <dbReference type="ARBA" id="ARBA00022448"/>
    </source>
</evidence>
<reference evidence="7 8" key="1">
    <citation type="submission" date="2021-06" db="EMBL/GenBank/DDBJ databases">
        <title>Genome sequence of Babesia caballi.</title>
        <authorList>
            <person name="Yamagishi J."/>
            <person name="Kidaka T."/>
            <person name="Ochi A."/>
        </authorList>
    </citation>
    <scope>NUCLEOTIDE SEQUENCE [LARGE SCALE GENOMIC DNA]</scope>
    <source>
        <strain evidence="7">USDA-D6B2</strain>
    </source>
</reference>
<name>A0AAV4LSI2_BABCB</name>
<dbReference type="SUPFAM" id="SSF140427">
    <property type="entry name" value="VPS28 C-terminal domain-like"/>
    <property type="match status" value="1"/>
</dbReference>
<keyword evidence="4 5" id="KW-0653">Protein transport</keyword>
<evidence type="ECO:0000313" key="8">
    <source>
        <dbReference type="Proteomes" id="UP001497744"/>
    </source>
</evidence>
<comment type="subcellular location">
    <subcellularLocation>
        <location evidence="1">Endosome</location>
    </subcellularLocation>
</comment>
<sequence length="211" mass="23415">MEDYGGTSGTATFYDVDREANIYALLQALEHLEQAYVAGDSPKEEYEEVCAELLSLCRILEEATPNIFVDFSKAHKMNCTLALSRLKRGFPGAAAVSKPPSHKPNESYLLFELSEHFITLVDSLKLGGRLVDELFPLLHELITCLGYVRALDTNVARAVAVAPLLGKLHAWHERLSAMSAHESLSENDLRQLTMDTEAAHGSLKTLLRMQK</sequence>
<dbReference type="Gene3D" id="1.20.1440.200">
    <property type="match status" value="1"/>
</dbReference>
<dbReference type="PANTHER" id="PTHR12937">
    <property type="entry name" value="VACUOLAR PROTEIN SORTING 28, ISOFORM 2 VPS28"/>
    <property type="match status" value="1"/>
</dbReference>
<dbReference type="GO" id="GO:0043328">
    <property type="term" value="P:protein transport to vacuole involved in ubiquitin-dependent protein catabolic process via the multivesicular body sorting pathway"/>
    <property type="evidence" value="ECO:0007669"/>
    <property type="project" value="TreeGrafter"/>
</dbReference>
<dbReference type="EMBL" id="BPLF01000002">
    <property type="protein sequence ID" value="GIX62748.1"/>
    <property type="molecule type" value="Genomic_DNA"/>
</dbReference>
<dbReference type="GO" id="GO:0000813">
    <property type="term" value="C:ESCRT I complex"/>
    <property type="evidence" value="ECO:0007669"/>
    <property type="project" value="InterPro"/>
</dbReference>
<feature type="domain" description="VPS28 C-terminal" evidence="6">
    <location>
        <begin position="105"/>
        <end position="208"/>
    </location>
</feature>
<protein>
    <submittedName>
        <fullName evidence="7">Vacuolar sorting protein 28, putative</fullName>
    </submittedName>
</protein>
<gene>
    <name evidence="7" type="ORF">BcabD6B2_21830</name>
</gene>
<dbReference type="Pfam" id="PF03997">
    <property type="entry name" value="VPS28"/>
    <property type="match status" value="1"/>
</dbReference>
<evidence type="ECO:0000256" key="4">
    <source>
        <dbReference type="ARBA" id="ARBA00022927"/>
    </source>
</evidence>
<dbReference type="InterPro" id="IPR037206">
    <property type="entry name" value="VPS28_C_sf"/>
</dbReference>
<dbReference type="InterPro" id="IPR038358">
    <property type="entry name" value="VPS28_N_sf"/>
</dbReference>
<dbReference type="PANTHER" id="PTHR12937:SF0">
    <property type="entry name" value="VACUOLAR PROTEIN SORTING-ASSOCIATED PROTEIN 28 HOMOLOG"/>
    <property type="match status" value="1"/>
</dbReference>
<organism evidence="7 8">
    <name type="scientific">Babesia caballi</name>
    <dbReference type="NCBI Taxonomy" id="5871"/>
    <lineage>
        <taxon>Eukaryota</taxon>
        <taxon>Sar</taxon>
        <taxon>Alveolata</taxon>
        <taxon>Apicomplexa</taxon>
        <taxon>Aconoidasida</taxon>
        <taxon>Piroplasmida</taxon>
        <taxon>Babesiidae</taxon>
        <taxon>Babesia</taxon>
    </lineage>
</organism>
<dbReference type="PROSITE" id="PS51310">
    <property type="entry name" value="VPS28_C"/>
    <property type="match status" value="1"/>
</dbReference>
<keyword evidence="3" id="KW-0967">Endosome</keyword>
<evidence type="ECO:0000313" key="7">
    <source>
        <dbReference type="EMBL" id="GIX62748.1"/>
    </source>
</evidence>
<proteinExistence type="inferred from homology"/>
<dbReference type="GeneID" id="94194229"/>
<evidence type="ECO:0000256" key="3">
    <source>
        <dbReference type="ARBA" id="ARBA00022753"/>
    </source>
</evidence>
<evidence type="ECO:0000259" key="6">
    <source>
        <dbReference type="PROSITE" id="PS51310"/>
    </source>
</evidence>
<dbReference type="Proteomes" id="UP001497744">
    <property type="component" value="Unassembled WGS sequence"/>
</dbReference>
<dbReference type="RefSeq" id="XP_067714817.1">
    <property type="nucleotide sequence ID" value="XM_067858716.1"/>
</dbReference>
<evidence type="ECO:0000256" key="5">
    <source>
        <dbReference type="PROSITE-ProRule" id="PRU00642"/>
    </source>
</evidence>
<dbReference type="AlphaFoldDB" id="A0AAV4LSI2"/>
<dbReference type="GO" id="GO:0044877">
    <property type="term" value="F:protein-containing complex binding"/>
    <property type="evidence" value="ECO:0007669"/>
    <property type="project" value="TreeGrafter"/>
</dbReference>
<comment type="similarity">
    <text evidence="5">Belongs to the VPS28 family.</text>
</comment>
<accession>A0AAV4LSI2</accession>